<proteinExistence type="predicted"/>
<feature type="compositionally biased region" description="Polar residues" evidence="2">
    <location>
        <begin position="327"/>
        <end position="338"/>
    </location>
</feature>
<feature type="region of interest" description="Disordered" evidence="2">
    <location>
        <begin position="1"/>
        <end position="32"/>
    </location>
</feature>
<name>A0A5J4YUR2_PORPP</name>
<reference evidence="4" key="1">
    <citation type="journal article" date="2019" name="Nat. Commun.">
        <title>Expansion of phycobilisome linker gene families in mesophilic red algae.</title>
        <authorList>
            <person name="Lee J."/>
            <person name="Kim D."/>
            <person name="Bhattacharya D."/>
            <person name="Yoon H.S."/>
        </authorList>
    </citation>
    <scope>NUCLEOTIDE SEQUENCE [LARGE SCALE GENOMIC DNA]</scope>
    <source>
        <strain evidence="4">CCMP 1328</strain>
    </source>
</reference>
<protein>
    <submittedName>
        <fullName evidence="3">Uncharacterized protein</fullName>
    </submittedName>
</protein>
<evidence type="ECO:0000256" key="2">
    <source>
        <dbReference type="SAM" id="MobiDB-lite"/>
    </source>
</evidence>
<accession>A0A5J4YUR2</accession>
<evidence type="ECO:0000256" key="1">
    <source>
        <dbReference type="SAM" id="Coils"/>
    </source>
</evidence>
<evidence type="ECO:0000313" key="3">
    <source>
        <dbReference type="EMBL" id="KAA8494147.1"/>
    </source>
</evidence>
<keyword evidence="1" id="KW-0175">Coiled coil</keyword>
<feature type="compositionally biased region" description="Low complexity" evidence="2">
    <location>
        <begin position="296"/>
        <end position="311"/>
    </location>
</feature>
<dbReference type="AlphaFoldDB" id="A0A5J4YUR2"/>
<sequence length="390" mass="42383">MNGRNDIPRTKVEPAVAGSAVRGGDAAPHGRVGTRPDIMFGLEGISAAAHARAERERRRNEVAHPKIEPPVLTGVRHVLEGQKDILRTQEQMLGGQEAVLQLLHSFTDEFRKSSNASSPPQPAPAAASQVCCRHHVAALEEQLSYYKAKAHAFEQQLAERERQVTDLKVQLQDLEMRTNPLRELFTKQSMGRSDASCFDANGSSASMRPLEHVLWASMSPKAVPLDIPPQQVGQKQKRAKNEVLRERLEMSMAQRAAHSVPQQTDAAKTEHGVADVSPTRKKARTSETRDSPSNDSKSSAATAKAAPAHSPTSDRECAPHASLAESMPSSRPEQSSPIEQERPVQPSVVASSRNHADAADAHGGERIIFTRNPLTNELELAVESGPIALD</sequence>
<dbReference type="Proteomes" id="UP000324585">
    <property type="component" value="Unassembled WGS sequence"/>
</dbReference>
<dbReference type="EMBL" id="VRMN01000005">
    <property type="protein sequence ID" value="KAA8494147.1"/>
    <property type="molecule type" value="Genomic_DNA"/>
</dbReference>
<feature type="compositionally biased region" description="Basic and acidic residues" evidence="2">
    <location>
        <begin position="354"/>
        <end position="365"/>
    </location>
</feature>
<evidence type="ECO:0000313" key="4">
    <source>
        <dbReference type="Proteomes" id="UP000324585"/>
    </source>
</evidence>
<feature type="coiled-coil region" evidence="1">
    <location>
        <begin position="136"/>
        <end position="177"/>
    </location>
</feature>
<organism evidence="3 4">
    <name type="scientific">Porphyridium purpureum</name>
    <name type="common">Red alga</name>
    <name type="synonym">Porphyridium cruentum</name>
    <dbReference type="NCBI Taxonomy" id="35688"/>
    <lineage>
        <taxon>Eukaryota</taxon>
        <taxon>Rhodophyta</taxon>
        <taxon>Bangiophyceae</taxon>
        <taxon>Porphyridiales</taxon>
        <taxon>Porphyridiaceae</taxon>
        <taxon>Porphyridium</taxon>
    </lineage>
</organism>
<gene>
    <name evidence="3" type="ORF">FVE85_4122</name>
</gene>
<feature type="region of interest" description="Disordered" evidence="2">
    <location>
        <begin position="251"/>
        <end position="366"/>
    </location>
</feature>
<feature type="compositionally biased region" description="Basic and acidic residues" evidence="2">
    <location>
        <begin position="1"/>
        <end position="12"/>
    </location>
</feature>
<keyword evidence="4" id="KW-1185">Reference proteome</keyword>
<comment type="caution">
    <text evidence="3">The sequence shown here is derived from an EMBL/GenBank/DDBJ whole genome shotgun (WGS) entry which is preliminary data.</text>
</comment>